<accession>A0ACB5TFF4</accession>
<name>A0ACB5TFF4_AMBMO</name>
<sequence length="111" mass="12965">MLIVLPIMPLGGFWMMFFIITNIAATFSPMETCPEFYRFTYAMPIKNAYELMKVLFFDTYRGHIGRYFGVLIAWVVLNNILMPFCLMFFSFKLKRAAAKLAKEKVAEEHKA</sequence>
<evidence type="ECO:0000313" key="2">
    <source>
        <dbReference type="Proteomes" id="UP001165064"/>
    </source>
</evidence>
<proteinExistence type="predicted"/>
<dbReference type="EMBL" id="BSXS01007186">
    <property type="protein sequence ID" value="GME87741.1"/>
    <property type="molecule type" value="Genomic_DNA"/>
</dbReference>
<comment type="caution">
    <text evidence="1">The sequence shown here is derived from an EMBL/GenBank/DDBJ whole genome shotgun (WGS) entry which is preliminary data.</text>
</comment>
<protein>
    <submittedName>
        <fullName evidence="1">Unnamed protein product</fullName>
    </submittedName>
</protein>
<organism evidence="1 2">
    <name type="scientific">Ambrosiozyma monospora</name>
    <name type="common">Yeast</name>
    <name type="synonym">Endomycopsis monosporus</name>
    <dbReference type="NCBI Taxonomy" id="43982"/>
    <lineage>
        <taxon>Eukaryota</taxon>
        <taxon>Fungi</taxon>
        <taxon>Dikarya</taxon>
        <taxon>Ascomycota</taxon>
        <taxon>Saccharomycotina</taxon>
        <taxon>Pichiomycetes</taxon>
        <taxon>Pichiales</taxon>
        <taxon>Pichiaceae</taxon>
        <taxon>Ambrosiozyma</taxon>
    </lineage>
</organism>
<dbReference type="Proteomes" id="UP001165064">
    <property type="component" value="Unassembled WGS sequence"/>
</dbReference>
<evidence type="ECO:0000313" key="1">
    <source>
        <dbReference type="EMBL" id="GME87741.1"/>
    </source>
</evidence>
<gene>
    <name evidence="1" type="ORF">Amon02_000824600</name>
</gene>
<keyword evidence="2" id="KW-1185">Reference proteome</keyword>
<reference evidence="1" key="1">
    <citation type="submission" date="2023-04" db="EMBL/GenBank/DDBJ databases">
        <title>Ambrosiozyma monospora NBRC 10751.</title>
        <authorList>
            <person name="Ichikawa N."/>
            <person name="Sato H."/>
            <person name="Tonouchi N."/>
        </authorList>
    </citation>
    <scope>NUCLEOTIDE SEQUENCE</scope>
    <source>
        <strain evidence="1">NBRC 10751</strain>
    </source>
</reference>